<keyword evidence="3" id="KW-1185">Reference proteome</keyword>
<dbReference type="Gene3D" id="1.50.10.10">
    <property type="match status" value="1"/>
</dbReference>
<dbReference type="Gene3D" id="1.50.10.20">
    <property type="match status" value="1"/>
</dbReference>
<dbReference type="PANTHER" id="PTHR42899:SF1">
    <property type="entry name" value="SPERMATOGENESIS-ASSOCIATED PROTEIN 20"/>
    <property type="match status" value="1"/>
</dbReference>
<dbReference type="PIRSF" id="PIRSF006402">
    <property type="entry name" value="UCP006402_thioredoxin"/>
    <property type="match status" value="1"/>
</dbReference>
<dbReference type="Pfam" id="PF03190">
    <property type="entry name" value="Thioredox_DsbH"/>
    <property type="match status" value="1"/>
</dbReference>
<dbReference type="EMBL" id="JACHVQ010000006">
    <property type="protein sequence ID" value="MBB2894599.1"/>
    <property type="molecule type" value="Genomic_DNA"/>
</dbReference>
<organism evidence="2 3">
    <name type="scientific">Flexivirga oryzae</name>
    <dbReference type="NCBI Taxonomy" id="1794944"/>
    <lineage>
        <taxon>Bacteria</taxon>
        <taxon>Bacillati</taxon>
        <taxon>Actinomycetota</taxon>
        <taxon>Actinomycetes</taxon>
        <taxon>Micrococcales</taxon>
        <taxon>Dermacoccaceae</taxon>
        <taxon>Flexivirga</taxon>
    </lineage>
</organism>
<protein>
    <recommendedName>
        <fullName evidence="1">Spermatogenesis-associated protein 20-like TRX domain-containing protein</fullName>
    </recommendedName>
</protein>
<dbReference type="InterPro" id="IPR012341">
    <property type="entry name" value="6hp_glycosidase-like_sf"/>
</dbReference>
<name>A0A839NCL1_9MICO</name>
<dbReference type="Gene3D" id="3.40.30.10">
    <property type="entry name" value="Glutaredoxin"/>
    <property type="match status" value="1"/>
</dbReference>
<dbReference type="SUPFAM" id="SSF52833">
    <property type="entry name" value="Thioredoxin-like"/>
    <property type="match status" value="1"/>
</dbReference>
<dbReference type="InterPro" id="IPR008928">
    <property type="entry name" value="6-hairpin_glycosidase_sf"/>
</dbReference>
<evidence type="ECO:0000313" key="3">
    <source>
        <dbReference type="Proteomes" id="UP000559182"/>
    </source>
</evidence>
<reference evidence="2 3" key="1">
    <citation type="submission" date="2020-08" db="EMBL/GenBank/DDBJ databases">
        <title>Sequencing the genomes of 1000 actinobacteria strains.</title>
        <authorList>
            <person name="Klenk H.-P."/>
        </authorList>
    </citation>
    <scope>NUCLEOTIDE SEQUENCE [LARGE SCALE GENOMIC DNA]</scope>
    <source>
        <strain evidence="2 3">DSM 105369</strain>
    </source>
</reference>
<dbReference type="InterPro" id="IPR004879">
    <property type="entry name" value="Ssp411-like_TRX"/>
</dbReference>
<accession>A0A839NCL1</accession>
<dbReference type="AlphaFoldDB" id="A0A839NCL1"/>
<gene>
    <name evidence="2" type="ORF">FHU39_004645</name>
</gene>
<dbReference type="PANTHER" id="PTHR42899">
    <property type="entry name" value="SPERMATOGENESIS-ASSOCIATED PROTEIN 20"/>
    <property type="match status" value="1"/>
</dbReference>
<dbReference type="RefSeq" id="WP_183323036.1">
    <property type="nucleotide sequence ID" value="NZ_JACHVQ010000006.1"/>
</dbReference>
<dbReference type="CDD" id="cd02955">
    <property type="entry name" value="SSP411"/>
    <property type="match status" value="1"/>
</dbReference>
<dbReference type="Proteomes" id="UP000559182">
    <property type="component" value="Unassembled WGS sequence"/>
</dbReference>
<dbReference type="InterPro" id="IPR024705">
    <property type="entry name" value="Ssp411"/>
</dbReference>
<evidence type="ECO:0000259" key="1">
    <source>
        <dbReference type="Pfam" id="PF03190"/>
    </source>
</evidence>
<dbReference type="InterPro" id="IPR036249">
    <property type="entry name" value="Thioredoxin-like_sf"/>
</dbReference>
<proteinExistence type="predicted"/>
<sequence length="662" mass="70680">MPNRLRDSRSPYLLQHADNPVDWWEWGPEALQEAAERDLPILLSVGYAACHWCHVMAHQSFEDATVAAAINDSFIAIKVDREEHPDIDAAYMTATTAMTGNGGWPMTCLLTPDGKPFFAGTYLPKAQFLQLLSAASHAWANQRDQVLASGEHIATQLAAATDRGTSVPITDEQARASVATLQQSYDDTYGGFGGAPKFPPTMVLEFLLRHHARTGDESCLRMAEHTCAAMARGGIYDQLAGGFARYSVDATWTVPHFEKMLYDNAQLLRVYAHLWRANLDPLAARIATETAEFIIRDLGTPEGGFASALDADTDGVEGATYVWTPGELRAALGEDDGNRAAELLDVTAAGTFEHGRSTLQLPQDPEDGAWWETTRTDLLAARAERAQPARDGKVVTSWNGLAISALAEASMILRVPEWLDAAVRSAEFILDRHLVDGRLRRSSLDGSVGAAPGVADDYGNFAEALLTLHQATGEHRYLTLAQDLLATATEIFSEPSGGFHDAAADGEQLFFTPRGAGDNAEPCGTSSLAGALLVLSALTGDPAPRERSEQAVAAMGQIATEAPRFAGWALAVAEAQLAGPVQVAVVGDGRAARGLVRSAWEAPSAGAVVVAGPPDSAQSPLLADRPLVDERPAAYVCHGFVCAAPVTDRDELLQQLRGPAAQ</sequence>
<feature type="domain" description="Spermatogenesis-associated protein 20-like TRX" evidence="1">
    <location>
        <begin position="3"/>
        <end position="157"/>
    </location>
</feature>
<evidence type="ECO:0000313" key="2">
    <source>
        <dbReference type="EMBL" id="MBB2894599.1"/>
    </source>
</evidence>
<comment type="caution">
    <text evidence="2">The sequence shown here is derived from an EMBL/GenBank/DDBJ whole genome shotgun (WGS) entry which is preliminary data.</text>
</comment>
<dbReference type="SUPFAM" id="SSF48208">
    <property type="entry name" value="Six-hairpin glycosidases"/>
    <property type="match status" value="1"/>
</dbReference>
<dbReference type="GO" id="GO:0005975">
    <property type="term" value="P:carbohydrate metabolic process"/>
    <property type="evidence" value="ECO:0007669"/>
    <property type="project" value="InterPro"/>
</dbReference>